<reference evidence="1" key="1">
    <citation type="journal article" date="2018" name="Genome Biol.">
        <title>SKESA: strategic k-mer extension for scrupulous assemblies.</title>
        <authorList>
            <person name="Souvorov A."/>
            <person name="Agarwala R."/>
            <person name="Lipman D.J."/>
        </authorList>
    </citation>
    <scope>NUCLEOTIDE SEQUENCE</scope>
    <source>
        <strain evidence="1">MA.04ba 6789-3</strain>
    </source>
</reference>
<evidence type="ECO:0000313" key="1">
    <source>
        <dbReference type="EMBL" id="HAF2526327.1"/>
    </source>
</evidence>
<reference evidence="1" key="2">
    <citation type="submission" date="2020-02" db="EMBL/GenBank/DDBJ databases">
        <authorList>
            <consortium name="NCBI Pathogen Detection Project"/>
        </authorList>
    </citation>
    <scope>NUCLEOTIDE SEQUENCE</scope>
    <source>
        <strain evidence="1">MA.04ba 6789-3</strain>
    </source>
</reference>
<comment type="caution">
    <text evidence="1">The sequence shown here is derived from an EMBL/GenBank/DDBJ whole genome shotgun (WGS) entry which is preliminary data.</text>
</comment>
<protein>
    <submittedName>
        <fullName evidence="1">Ead/Ea22-like family protein</fullName>
    </submittedName>
</protein>
<dbReference type="Pfam" id="PF13935">
    <property type="entry name" value="Ead_Ea22"/>
    <property type="match status" value="1"/>
</dbReference>
<dbReference type="InterPro" id="IPR025153">
    <property type="entry name" value="Ead_Ea22"/>
</dbReference>
<sequence length="244" mass="27449">MTALNKQALREAAEKAGKDKWQAKKINGDFYVIRSGSYIKQCGITSYQPIAEIDYKPVRDFVAMVNPATTLELLDELEATAHSAAVDHEAACSLVEENEELKRRIAELEIESSVNDAAIIELKQQYSRLQKARYDTPAVKDVIAERQRQQSVEGWTPEHDDEHGDGELALAASCYAENFALFSTWQDGESVDWSDAPQPANWPWSLEWWKPSSPRRDLVKAGALILAEIERGDRAVMQQPENSN</sequence>
<dbReference type="EMBL" id="DAAUQW010000002">
    <property type="protein sequence ID" value="HAF2526327.1"/>
    <property type="molecule type" value="Genomic_DNA"/>
</dbReference>
<accession>A0A744F8F0</accession>
<dbReference type="AlphaFoldDB" id="A0A744F8F0"/>
<organism evidence="1">
    <name type="scientific">Salmonella enterica</name>
    <name type="common">Salmonella choleraesuis</name>
    <dbReference type="NCBI Taxonomy" id="28901"/>
    <lineage>
        <taxon>Bacteria</taxon>
        <taxon>Pseudomonadati</taxon>
        <taxon>Pseudomonadota</taxon>
        <taxon>Gammaproteobacteria</taxon>
        <taxon>Enterobacterales</taxon>
        <taxon>Enterobacteriaceae</taxon>
        <taxon>Salmonella</taxon>
    </lineage>
</organism>
<proteinExistence type="predicted"/>
<gene>
    <name evidence="1" type="ORF">G9E92_001300</name>
</gene>
<name>A0A744F8F0_SALER</name>